<gene>
    <name evidence="5" type="ORF">ACFQRF_19900</name>
</gene>
<keyword evidence="4" id="KW-1133">Transmembrane helix</keyword>
<name>A0ABW2KLI4_9ACTN</name>
<feature type="region of interest" description="Disordered" evidence="3">
    <location>
        <begin position="386"/>
        <end position="431"/>
    </location>
</feature>
<dbReference type="RefSeq" id="WP_379872643.1">
    <property type="nucleotide sequence ID" value="NZ_JBHTBH010000009.1"/>
</dbReference>
<evidence type="ECO:0000256" key="1">
    <source>
        <dbReference type="ARBA" id="ARBA00022679"/>
    </source>
</evidence>
<dbReference type="EC" id="2.7.8.-" evidence="5"/>
<feature type="region of interest" description="Disordered" evidence="3">
    <location>
        <begin position="252"/>
        <end position="282"/>
    </location>
</feature>
<dbReference type="Proteomes" id="UP001596540">
    <property type="component" value="Unassembled WGS sequence"/>
</dbReference>
<organism evidence="5 6">
    <name type="scientific">Marinactinospora rubrisoli</name>
    <dbReference type="NCBI Taxonomy" id="2715399"/>
    <lineage>
        <taxon>Bacteria</taxon>
        <taxon>Bacillati</taxon>
        <taxon>Actinomycetota</taxon>
        <taxon>Actinomycetes</taxon>
        <taxon>Streptosporangiales</taxon>
        <taxon>Nocardiopsidaceae</taxon>
        <taxon>Marinactinospora</taxon>
    </lineage>
</organism>
<comment type="caution">
    <text evidence="5">The sequence shown here is derived from an EMBL/GenBank/DDBJ whole genome shotgun (WGS) entry which is preliminary data.</text>
</comment>
<keyword evidence="4" id="KW-0472">Membrane</keyword>
<dbReference type="Gene3D" id="1.20.120.1760">
    <property type="match status" value="1"/>
</dbReference>
<dbReference type="EMBL" id="JBHTBH010000009">
    <property type="protein sequence ID" value="MFC7330002.1"/>
    <property type="molecule type" value="Genomic_DNA"/>
</dbReference>
<dbReference type="InterPro" id="IPR048254">
    <property type="entry name" value="CDP_ALCOHOL_P_TRANSF_CS"/>
</dbReference>
<evidence type="ECO:0000313" key="5">
    <source>
        <dbReference type="EMBL" id="MFC7330002.1"/>
    </source>
</evidence>
<proteinExistence type="inferred from homology"/>
<feature type="transmembrane region" description="Helical" evidence="4">
    <location>
        <begin position="133"/>
        <end position="150"/>
    </location>
</feature>
<feature type="compositionally biased region" description="Low complexity" evidence="3">
    <location>
        <begin position="400"/>
        <end position="419"/>
    </location>
</feature>
<accession>A0ABW2KLI4</accession>
<keyword evidence="4" id="KW-0812">Transmembrane</keyword>
<evidence type="ECO:0000313" key="6">
    <source>
        <dbReference type="Proteomes" id="UP001596540"/>
    </source>
</evidence>
<sequence length="431" mass="46341">MSRFTLHDVREQTYKPRDSWWTVLLVDPLAARLVRFTANRTSITPNQLTIAALVLGGGAAGCFAMAEPVWLVAGALLFHLSFVLDCMDGKIARLKGNGSVFGSWLDYVFDRLRVLVCAVALMGGQFAATGDQIFVWFAMAIVFTDMFRYLNSPQMAKVRRSMRRNLTRAIREADAVEAAVGGGRSERAASAMAAGDRLSRSLSADQQLDEVVELRPRAAEDVVRPEADSAPAAVVPGPRATVPVVDEAALAAAEAEDEADGDEADGAETGKEAPTAGRRAREVQATELQRRFHTYFPWYIRFRDALRARRIRPHLVSGIEFQMGTFIVAPLAGAVTGSPWVMLAAIAVSGALMLTFELLLIYKLWLSTREYTRVLAGIQAAVPQAAPEGRPADAAEEAGEVPATAARPAAGAASGSEPVTIAERNGVASRG</sequence>
<feature type="transmembrane region" description="Helical" evidence="4">
    <location>
        <begin position="48"/>
        <end position="66"/>
    </location>
</feature>
<evidence type="ECO:0000256" key="2">
    <source>
        <dbReference type="RuleBase" id="RU003750"/>
    </source>
</evidence>
<keyword evidence="1 2" id="KW-0808">Transferase</keyword>
<feature type="compositionally biased region" description="Acidic residues" evidence="3">
    <location>
        <begin position="254"/>
        <end position="266"/>
    </location>
</feature>
<dbReference type="Pfam" id="PF01066">
    <property type="entry name" value="CDP-OH_P_transf"/>
    <property type="match status" value="1"/>
</dbReference>
<evidence type="ECO:0000256" key="4">
    <source>
        <dbReference type="SAM" id="Phobius"/>
    </source>
</evidence>
<keyword evidence="6" id="KW-1185">Reference proteome</keyword>
<dbReference type="InterPro" id="IPR043130">
    <property type="entry name" value="CDP-OH_PTrfase_TM_dom"/>
</dbReference>
<feature type="transmembrane region" description="Helical" evidence="4">
    <location>
        <begin position="340"/>
        <end position="362"/>
    </location>
</feature>
<feature type="transmembrane region" description="Helical" evidence="4">
    <location>
        <begin position="315"/>
        <end position="334"/>
    </location>
</feature>
<dbReference type="InterPro" id="IPR000462">
    <property type="entry name" value="CDP-OH_P_trans"/>
</dbReference>
<dbReference type="GO" id="GO:0016740">
    <property type="term" value="F:transferase activity"/>
    <property type="evidence" value="ECO:0007669"/>
    <property type="project" value="UniProtKB-KW"/>
</dbReference>
<protein>
    <submittedName>
        <fullName evidence="5">CDP-alcohol phosphatidyltransferase family protein</fullName>
        <ecNumber evidence="5">2.7.8.-</ecNumber>
    </submittedName>
</protein>
<reference evidence="6" key="1">
    <citation type="journal article" date="2019" name="Int. J. Syst. Evol. Microbiol.">
        <title>The Global Catalogue of Microorganisms (GCM) 10K type strain sequencing project: providing services to taxonomists for standard genome sequencing and annotation.</title>
        <authorList>
            <consortium name="The Broad Institute Genomics Platform"/>
            <consortium name="The Broad Institute Genome Sequencing Center for Infectious Disease"/>
            <person name="Wu L."/>
            <person name="Ma J."/>
        </authorList>
    </citation>
    <scope>NUCLEOTIDE SEQUENCE [LARGE SCALE GENOMIC DNA]</scope>
    <source>
        <strain evidence="6">CGMCC 4.7382</strain>
    </source>
</reference>
<evidence type="ECO:0000256" key="3">
    <source>
        <dbReference type="SAM" id="MobiDB-lite"/>
    </source>
</evidence>
<comment type="similarity">
    <text evidence="2">Belongs to the CDP-alcohol phosphatidyltransferase class-I family.</text>
</comment>
<dbReference type="PROSITE" id="PS00379">
    <property type="entry name" value="CDP_ALCOHOL_P_TRANSF"/>
    <property type="match status" value="1"/>
</dbReference>